<dbReference type="RefSeq" id="WP_377522461.1">
    <property type="nucleotide sequence ID" value="NZ_JBHTLD010000008.1"/>
</dbReference>
<comment type="caution">
    <text evidence="2">The sequence shown here is derived from an EMBL/GenBank/DDBJ whole genome shotgun (WGS) entry which is preliminary data.</text>
</comment>
<organism evidence="2 3">
    <name type="scientific">Pontibacter rugosus</name>
    <dbReference type="NCBI Taxonomy" id="1745966"/>
    <lineage>
        <taxon>Bacteria</taxon>
        <taxon>Pseudomonadati</taxon>
        <taxon>Bacteroidota</taxon>
        <taxon>Cytophagia</taxon>
        <taxon>Cytophagales</taxon>
        <taxon>Hymenobacteraceae</taxon>
        <taxon>Pontibacter</taxon>
    </lineage>
</organism>
<dbReference type="InterPro" id="IPR026444">
    <property type="entry name" value="Secre_tail"/>
</dbReference>
<feature type="chain" id="PRO_5045654543" evidence="1">
    <location>
        <begin position="22"/>
        <end position="465"/>
    </location>
</feature>
<gene>
    <name evidence="2" type="ORF">ACFQ2O_01875</name>
</gene>
<sequence>MKTRLIISMIALFLLPLFAQATHLTGGYISYSVDPQNPRKYNFVYTLYTNRASSADDPFINFDMGDGNKVQANRKEVKQYSEQFDIKTFLWSYTYSANGNYTVSPVSQNREHGIINVPAPSDQNSFVVHTNVQVDQSVKNKNGVKLASTPLFMAYAGEEMHHNLIAYDVDGDELTYDLVVPRTRIATGESIAIAGYTFPEGLTIDKFGELRWEMPTTKGTHALAVKITEHRDGRVVGSTVVDFLLNVIDRTQQPRLNLVNQDRLTVNNDGSILARPAQPLKLEYFLQNAEGSTYALSAMQFSDLDTLDLASPVVAVRDSANGKAVTLTFTPSAELTRPMHYTIGMRGQAGVAKAPITSDLPYNFDWSYTYLIIGEQQPTGLRDDLSKAGFILYPNPIHDEFVIKAPDMPGMYLQLRDTNGRTVLRMKLQPGQNALVRPASLSSGMYFYTILSRYKPVGTGKLVVQ</sequence>
<keyword evidence="3" id="KW-1185">Reference proteome</keyword>
<name>A0ABW3SL44_9BACT</name>
<dbReference type="NCBIfam" id="TIGR04183">
    <property type="entry name" value="Por_Secre_tail"/>
    <property type="match status" value="1"/>
</dbReference>
<proteinExistence type="predicted"/>
<evidence type="ECO:0000313" key="2">
    <source>
        <dbReference type="EMBL" id="MFD1184936.1"/>
    </source>
</evidence>
<reference evidence="3" key="1">
    <citation type="journal article" date="2019" name="Int. J. Syst. Evol. Microbiol.">
        <title>The Global Catalogue of Microorganisms (GCM) 10K type strain sequencing project: providing services to taxonomists for standard genome sequencing and annotation.</title>
        <authorList>
            <consortium name="The Broad Institute Genomics Platform"/>
            <consortium name="The Broad Institute Genome Sequencing Center for Infectious Disease"/>
            <person name="Wu L."/>
            <person name="Ma J."/>
        </authorList>
    </citation>
    <scope>NUCLEOTIDE SEQUENCE [LARGE SCALE GENOMIC DNA]</scope>
    <source>
        <strain evidence="3">JCM 31319</strain>
    </source>
</reference>
<dbReference type="Proteomes" id="UP001597094">
    <property type="component" value="Unassembled WGS sequence"/>
</dbReference>
<dbReference type="EMBL" id="JBHTLD010000008">
    <property type="protein sequence ID" value="MFD1184936.1"/>
    <property type="molecule type" value="Genomic_DNA"/>
</dbReference>
<evidence type="ECO:0000313" key="3">
    <source>
        <dbReference type="Proteomes" id="UP001597094"/>
    </source>
</evidence>
<keyword evidence="1" id="KW-0732">Signal</keyword>
<feature type="signal peptide" evidence="1">
    <location>
        <begin position="1"/>
        <end position="21"/>
    </location>
</feature>
<protein>
    <submittedName>
        <fullName evidence="2">T9SS type A sorting domain-containing protein</fullName>
    </submittedName>
</protein>
<evidence type="ECO:0000256" key="1">
    <source>
        <dbReference type="SAM" id="SignalP"/>
    </source>
</evidence>
<accession>A0ABW3SL44</accession>